<evidence type="ECO:0000256" key="4">
    <source>
        <dbReference type="ARBA" id="ARBA00022932"/>
    </source>
</evidence>
<dbReference type="GO" id="GO:0006261">
    <property type="term" value="P:DNA-templated DNA replication"/>
    <property type="evidence" value="ECO:0007669"/>
    <property type="project" value="TreeGrafter"/>
</dbReference>
<dbReference type="InterPro" id="IPR005790">
    <property type="entry name" value="DNA_polIII_delta"/>
</dbReference>
<dbReference type="EMBL" id="UAPV01000001">
    <property type="protein sequence ID" value="SPT69756.1"/>
    <property type="molecule type" value="Genomic_DNA"/>
</dbReference>
<evidence type="ECO:0000256" key="2">
    <source>
        <dbReference type="ARBA" id="ARBA00022695"/>
    </source>
</evidence>
<dbReference type="PANTHER" id="PTHR34388:SF1">
    <property type="entry name" value="DNA POLYMERASE III SUBUNIT DELTA"/>
    <property type="match status" value="1"/>
</dbReference>
<organism evidence="6 7">
    <name type="scientific">Anaerobiospirillum thomasii</name>
    <dbReference type="NCBI Taxonomy" id="179995"/>
    <lineage>
        <taxon>Bacteria</taxon>
        <taxon>Pseudomonadati</taxon>
        <taxon>Pseudomonadota</taxon>
        <taxon>Gammaproteobacteria</taxon>
        <taxon>Aeromonadales</taxon>
        <taxon>Succinivibrionaceae</taxon>
        <taxon>Anaerobiospirillum</taxon>
    </lineage>
</organism>
<dbReference type="InterPro" id="IPR027417">
    <property type="entry name" value="P-loop_NTPase"/>
</dbReference>
<dbReference type="SUPFAM" id="SSF52540">
    <property type="entry name" value="P-loop containing nucleoside triphosphate hydrolases"/>
    <property type="match status" value="1"/>
</dbReference>
<dbReference type="GO" id="GO:0003677">
    <property type="term" value="F:DNA binding"/>
    <property type="evidence" value="ECO:0007669"/>
    <property type="project" value="InterPro"/>
</dbReference>
<dbReference type="NCBIfam" id="TIGR01128">
    <property type="entry name" value="holA"/>
    <property type="match status" value="1"/>
</dbReference>
<dbReference type="Gene3D" id="1.20.272.10">
    <property type="match status" value="1"/>
</dbReference>
<evidence type="ECO:0000256" key="3">
    <source>
        <dbReference type="ARBA" id="ARBA00022705"/>
    </source>
</evidence>
<dbReference type="Gene3D" id="3.40.50.300">
    <property type="entry name" value="P-loop containing nucleotide triphosphate hydrolases"/>
    <property type="match status" value="1"/>
</dbReference>
<evidence type="ECO:0000256" key="1">
    <source>
        <dbReference type="ARBA" id="ARBA00022679"/>
    </source>
</evidence>
<dbReference type="AlphaFoldDB" id="A0A2X0VD84"/>
<sequence length="366" mass="41503">MANSRVYLLCSDDPLLKNEKSEALVHEALSSHTNPEFLLFTYSDFKGEGGSSNLARLENELKDLGFFCDFRVIKIYLKDLDKIAVEVLECIAANAMDSMLIIVDLPRVNTIYTKVTPKNIHDKDKGKTPGLETRKKNAIAYILGARGEVLSMYPPDINEMPAWIMQRCRLYGFNIDNNTAAYLSQRCEGNLVTIDQSLKIMQITCPNKIIDINAADAFFNQDSRYSGFEFTDALLNAQSQRALNILDALLKEQGSIASVVLSLILSRLDEALKTIVRFKKEQIHKKDYSSKSRFFLSHNIKMLKTQQAITKAAVHMPDELIDYIAKELSQASYDFSCFDFTKVILSLQRMAVAMRNFQAMQLCQTR</sequence>
<keyword evidence="1 6" id="KW-0808">Transferase</keyword>
<dbReference type="RefSeq" id="WP_113743899.1">
    <property type="nucleotide sequence ID" value="NZ_UAPU01000007.1"/>
</dbReference>
<protein>
    <recommendedName>
        <fullName evidence="5">DNA polymerase III subunit delta</fullName>
        <ecNumber evidence="5">2.7.7.7</ecNumber>
    </recommendedName>
</protein>
<reference evidence="6 7" key="1">
    <citation type="submission" date="2018-06" db="EMBL/GenBank/DDBJ databases">
        <authorList>
            <consortium name="Pathogen Informatics"/>
            <person name="Doyle S."/>
        </authorList>
    </citation>
    <scope>NUCLEOTIDE SEQUENCE [LARGE SCALE GENOMIC DNA]</scope>
    <source>
        <strain evidence="6 7">NCTC13093</strain>
    </source>
</reference>
<dbReference type="CDD" id="cd18138">
    <property type="entry name" value="HLD_clamp_pol_III_delta"/>
    <property type="match status" value="1"/>
</dbReference>
<dbReference type="OrthoDB" id="9770982at2"/>
<keyword evidence="2 6" id="KW-0548">Nucleotidyltransferase</keyword>
<gene>
    <name evidence="6" type="primary">holA</name>
    <name evidence="6" type="ORF">NCTC13093_01136</name>
</gene>
<keyword evidence="7" id="KW-1185">Reference proteome</keyword>
<dbReference type="Gene3D" id="1.10.8.60">
    <property type="match status" value="1"/>
</dbReference>
<proteinExistence type="predicted"/>
<evidence type="ECO:0000313" key="7">
    <source>
        <dbReference type="Proteomes" id="UP000250086"/>
    </source>
</evidence>
<evidence type="ECO:0000256" key="5">
    <source>
        <dbReference type="NCBIfam" id="TIGR01128"/>
    </source>
</evidence>
<name>A0A2X0VD84_9GAMM</name>
<dbReference type="PANTHER" id="PTHR34388">
    <property type="entry name" value="DNA POLYMERASE III SUBUNIT DELTA"/>
    <property type="match status" value="1"/>
</dbReference>
<dbReference type="Proteomes" id="UP000250086">
    <property type="component" value="Unassembled WGS sequence"/>
</dbReference>
<keyword evidence="4" id="KW-0239">DNA-directed DNA polymerase</keyword>
<dbReference type="EC" id="2.7.7.7" evidence="5"/>
<dbReference type="GO" id="GO:0003887">
    <property type="term" value="F:DNA-directed DNA polymerase activity"/>
    <property type="evidence" value="ECO:0007669"/>
    <property type="project" value="UniProtKB-UniRule"/>
</dbReference>
<evidence type="ECO:0000313" key="6">
    <source>
        <dbReference type="EMBL" id="SPT69756.1"/>
    </source>
</evidence>
<accession>A0A2X0VD84</accession>
<keyword evidence="3" id="KW-0235">DNA replication</keyword>
<dbReference type="GO" id="GO:0009360">
    <property type="term" value="C:DNA polymerase III complex"/>
    <property type="evidence" value="ECO:0007669"/>
    <property type="project" value="UniProtKB-UniRule"/>
</dbReference>